<evidence type="ECO:0000313" key="4">
    <source>
        <dbReference type="Proteomes" id="UP000266385"/>
    </source>
</evidence>
<comment type="caution">
    <text evidence="3">The sequence shown here is derived from an EMBL/GenBank/DDBJ whole genome shotgun (WGS) entry which is preliminary data.</text>
</comment>
<dbReference type="AlphaFoldDB" id="A0A399RAE4"/>
<name>A0A399RAE4_9PROT</name>
<keyword evidence="1" id="KW-0472">Membrane</keyword>
<organism evidence="3 4">
    <name type="scientific">Henriciella mobilis</name>
    <dbReference type="NCBI Taxonomy" id="2305467"/>
    <lineage>
        <taxon>Bacteria</taxon>
        <taxon>Pseudomonadati</taxon>
        <taxon>Pseudomonadota</taxon>
        <taxon>Alphaproteobacteria</taxon>
        <taxon>Hyphomonadales</taxon>
        <taxon>Hyphomonadaceae</taxon>
        <taxon>Henriciella</taxon>
    </lineage>
</organism>
<dbReference type="GO" id="GO:0006629">
    <property type="term" value="P:lipid metabolic process"/>
    <property type="evidence" value="ECO:0007669"/>
    <property type="project" value="InterPro"/>
</dbReference>
<feature type="domain" description="Fatty acid desaturase" evidence="2">
    <location>
        <begin position="55"/>
        <end position="286"/>
    </location>
</feature>
<keyword evidence="4" id="KW-1185">Reference proteome</keyword>
<gene>
    <name evidence="3" type="ORF">D1223_14315</name>
</gene>
<dbReference type="RefSeq" id="WP_119377081.1">
    <property type="nucleotide sequence ID" value="NZ_QWFX01000013.1"/>
</dbReference>
<proteinExistence type="predicted"/>
<accession>A0A399RAE4</accession>
<keyword evidence="1" id="KW-0812">Transmembrane</keyword>
<dbReference type="OrthoDB" id="784276at2"/>
<evidence type="ECO:0000259" key="2">
    <source>
        <dbReference type="Pfam" id="PF00487"/>
    </source>
</evidence>
<dbReference type="InterPro" id="IPR005804">
    <property type="entry name" value="FA_desaturase_dom"/>
</dbReference>
<reference evidence="3 4" key="1">
    <citation type="submission" date="2018-08" db="EMBL/GenBank/DDBJ databases">
        <title>Henriciella mobilis sp. nov., isolated from seawater.</title>
        <authorList>
            <person name="Cheng H."/>
            <person name="Wu Y.-H."/>
            <person name="Xu X.-W."/>
            <person name="Guo L.-L."/>
        </authorList>
    </citation>
    <scope>NUCLEOTIDE SEQUENCE [LARGE SCALE GENOMIC DNA]</scope>
    <source>
        <strain evidence="3 4">JN25</strain>
    </source>
</reference>
<evidence type="ECO:0000313" key="3">
    <source>
        <dbReference type="EMBL" id="RIJ28546.1"/>
    </source>
</evidence>
<dbReference type="Pfam" id="PF00487">
    <property type="entry name" value="FA_desaturase"/>
    <property type="match status" value="1"/>
</dbReference>
<feature type="transmembrane region" description="Helical" evidence="1">
    <location>
        <begin position="29"/>
        <end position="48"/>
    </location>
</feature>
<protein>
    <submittedName>
        <fullName evidence="3">Beta-carotene hydroxylase</fullName>
    </submittedName>
</protein>
<sequence>MSNRDLSQLSDRDLHKLETDIARRHLDHFPWLAVIWAFTNLAIWLSLWPLVFMGIMPVWLGLIIATVNATASYLPSHEAQHDIIARPGSKLHWLNELVGHLSTLPLALPYRVAKLTHQQHHKHTNDPVRDPDYSAHANGPWHAIWRSIQNRQPRGKGAFNAYGRTLLAINRRDVLLQGALYRVGWFTALIALAWSGHAIEAACLWWLPHHLGYTYLQFFLSWAPHHPGDDKSRYGRTRVFRSMLGNIGSLGMQYHIVHHLHPRIPLYRTPKAYWEMRPVLEARGVDVHAL</sequence>
<keyword evidence="1" id="KW-1133">Transmembrane helix</keyword>
<evidence type="ECO:0000256" key="1">
    <source>
        <dbReference type="SAM" id="Phobius"/>
    </source>
</evidence>
<dbReference type="Proteomes" id="UP000266385">
    <property type="component" value="Unassembled WGS sequence"/>
</dbReference>
<dbReference type="EMBL" id="QWFX01000013">
    <property type="protein sequence ID" value="RIJ28546.1"/>
    <property type="molecule type" value="Genomic_DNA"/>
</dbReference>